<dbReference type="GO" id="GO:0008017">
    <property type="term" value="F:microtubule binding"/>
    <property type="evidence" value="ECO:0007669"/>
    <property type="project" value="InterPro"/>
</dbReference>
<dbReference type="PROSITE" id="PS50067">
    <property type="entry name" value="KINESIN_MOTOR_2"/>
    <property type="match status" value="1"/>
</dbReference>
<feature type="region of interest" description="Disordered" evidence="7">
    <location>
        <begin position="695"/>
        <end position="718"/>
    </location>
</feature>
<feature type="compositionally biased region" description="Low complexity" evidence="7">
    <location>
        <begin position="437"/>
        <end position="447"/>
    </location>
</feature>
<evidence type="ECO:0000256" key="5">
    <source>
        <dbReference type="RuleBase" id="RU000394"/>
    </source>
</evidence>
<keyword evidence="6" id="KW-0175">Coiled coil</keyword>
<keyword evidence="1 4" id="KW-0547">Nucleotide-binding</keyword>
<dbReference type="GO" id="GO:0007018">
    <property type="term" value="P:microtubule-based movement"/>
    <property type="evidence" value="ECO:0007669"/>
    <property type="project" value="InterPro"/>
</dbReference>
<accession>A0AAW1PT88</accession>
<dbReference type="InterPro" id="IPR056524">
    <property type="entry name" value="KIF6/9_C"/>
</dbReference>
<dbReference type="InterPro" id="IPR027640">
    <property type="entry name" value="Kinesin-like_fam"/>
</dbReference>
<feature type="coiled-coil region" evidence="6">
    <location>
        <begin position="583"/>
        <end position="624"/>
    </location>
</feature>
<organism evidence="9 10">
    <name type="scientific">[Myrmecia] bisecta</name>
    <dbReference type="NCBI Taxonomy" id="41462"/>
    <lineage>
        <taxon>Eukaryota</taxon>
        <taxon>Viridiplantae</taxon>
        <taxon>Chlorophyta</taxon>
        <taxon>core chlorophytes</taxon>
        <taxon>Trebouxiophyceae</taxon>
        <taxon>Trebouxiales</taxon>
        <taxon>Trebouxiaceae</taxon>
        <taxon>Myrmecia</taxon>
    </lineage>
</organism>
<dbReference type="AlphaFoldDB" id="A0AAW1PT88"/>
<feature type="coiled-coil region" evidence="6">
    <location>
        <begin position="510"/>
        <end position="554"/>
    </location>
</feature>
<dbReference type="PROSITE" id="PS00411">
    <property type="entry name" value="KINESIN_MOTOR_1"/>
    <property type="match status" value="1"/>
</dbReference>
<dbReference type="Pfam" id="PF23735">
    <property type="entry name" value="KIF9"/>
    <property type="match status" value="1"/>
</dbReference>
<keyword evidence="2 4" id="KW-0067">ATP-binding</keyword>
<feature type="region of interest" description="Disordered" evidence="7">
    <location>
        <begin position="421"/>
        <end position="479"/>
    </location>
</feature>
<keyword evidence="10" id="KW-1185">Reference proteome</keyword>
<dbReference type="InterPro" id="IPR027417">
    <property type="entry name" value="P-loop_NTPase"/>
</dbReference>
<reference evidence="9 10" key="1">
    <citation type="journal article" date="2024" name="Nat. Commun.">
        <title>Phylogenomics reveals the evolutionary origins of lichenization in chlorophyte algae.</title>
        <authorList>
            <person name="Puginier C."/>
            <person name="Libourel C."/>
            <person name="Otte J."/>
            <person name="Skaloud P."/>
            <person name="Haon M."/>
            <person name="Grisel S."/>
            <person name="Petersen M."/>
            <person name="Berrin J.G."/>
            <person name="Delaux P.M."/>
            <person name="Dal Grande F."/>
            <person name="Keller J."/>
        </authorList>
    </citation>
    <scope>NUCLEOTIDE SEQUENCE [LARGE SCALE GENOMIC DNA]</scope>
    <source>
        <strain evidence="9 10">SAG 2043</strain>
    </source>
</reference>
<gene>
    <name evidence="9" type="ORF">WJX72_010914</name>
</gene>
<evidence type="ECO:0000259" key="8">
    <source>
        <dbReference type="PROSITE" id="PS50067"/>
    </source>
</evidence>
<dbReference type="SUPFAM" id="SSF52540">
    <property type="entry name" value="P-loop containing nucleoside triphosphate hydrolases"/>
    <property type="match status" value="1"/>
</dbReference>
<evidence type="ECO:0000313" key="10">
    <source>
        <dbReference type="Proteomes" id="UP001489004"/>
    </source>
</evidence>
<name>A0AAW1PT88_9CHLO</name>
<dbReference type="GO" id="GO:0003777">
    <property type="term" value="F:microtubule motor activity"/>
    <property type="evidence" value="ECO:0007669"/>
    <property type="project" value="InterPro"/>
</dbReference>
<dbReference type="EMBL" id="JALJOR010000009">
    <property type="protein sequence ID" value="KAK9811828.1"/>
    <property type="molecule type" value="Genomic_DNA"/>
</dbReference>
<proteinExistence type="inferred from homology"/>
<dbReference type="Gene3D" id="3.40.850.10">
    <property type="entry name" value="Kinesin motor domain"/>
    <property type="match status" value="1"/>
</dbReference>
<keyword evidence="5" id="KW-0493">Microtubule</keyword>
<comment type="caution">
    <text evidence="9">The sequence shown here is derived from an EMBL/GenBank/DDBJ whole genome shotgun (WGS) entry which is preliminary data.</text>
</comment>
<dbReference type="InterPro" id="IPR036961">
    <property type="entry name" value="Kinesin_motor_dom_sf"/>
</dbReference>
<feature type="domain" description="Kinesin motor" evidence="8">
    <location>
        <begin position="14"/>
        <end position="353"/>
    </location>
</feature>
<evidence type="ECO:0000256" key="3">
    <source>
        <dbReference type="ARBA" id="ARBA00023175"/>
    </source>
</evidence>
<evidence type="ECO:0000256" key="2">
    <source>
        <dbReference type="ARBA" id="ARBA00022840"/>
    </source>
</evidence>
<dbReference type="SMART" id="SM00129">
    <property type="entry name" value="KISc"/>
    <property type="match status" value="1"/>
</dbReference>
<dbReference type="PANTHER" id="PTHR47968">
    <property type="entry name" value="CENTROMERE PROTEIN E"/>
    <property type="match status" value="1"/>
</dbReference>
<keyword evidence="3 4" id="KW-0505">Motor protein</keyword>
<dbReference type="PRINTS" id="PR00380">
    <property type="entry name" value="KINESINHEAVY"/>
</dbReference>
<feature type="compositionally biased region" description="Polar residues" evidence="7">
    <location>
        <begin position="696"/>
        <end position="714"/>
    </location>
</feature>
<dbReference type="InterPro" id="IPR019821">
    <property type="entry name" value="Kinesin_motor_CS"/>
</dbReference>
<dbReference type="Proteomes" id="UP001489004">
    <property type="component" value="Unassembled WGS sequence"/>
</dbReference>
<evidence type="ECO:0000256" key="1">
    <source>
        <dbReference type="ARBA" id="ARBA00022741"/>
    </source>
</evidence>
<dbReference type="Pfam" id="PF00225">
    <property type="entry name" value="Kinesin"/>
    <property type="match status" value="1"/>
</dbReference>
<dbReference type="PANTHER" id="PTHR47968:SF67">
    <property type="entry name" value="KINESIN MOTOR DOMAIN-CONTAINING PROTEIN"/>
    <property type="match status" value="1"/>
</dbReference>
<evidence type="ECO:0000256" key="7">
    <source>
        <dbReference type="SAM" id="MobiDB-lite"/>
    </source>
</evidence>
<evidence type="ECO:0000313" key="9">
    <source>
        <dbReference type="EMBL" id="KAK9811828.1"/>
    </source>
</evidence>
<dbReference type="InterPro" id="IPR001752">
    <property type="entry name" value="Kinesin_motor_dom"/>
</dbReference>
<dbReference type="GO" id="GO:0005524">
    <property type="term" value="F:ATP binding"/>
    <property type="evidence" value="ECO:0007669"/>
    <property type="project" value="UniProtKB-UniRule"/>
</dbReference>
<sequence>MALATKKQVGDNSNIDIFLRIRPVSKPSPNLLFDPIENRVDFGVPRNLSSGYINNQREHYEFRFNGVLTPDAKQDEVFERVARGVAIGALEGFNGTVFAYGQTGSGKTFTVTGGPERYVDRGIIPRSISLIFSEVAKRSDYTYTVHISYLEIYNEVGYDLLDPNREVQMLEDLPRVHIMEDDESNIHMRNLSVHRANNEEEALNLLFLGDTNRTISETPMNMASSRSHCVFTIYVEARKAGEEVVRRSKLNLVDLAGSERVSKTNIDGTILREAKYINLSLHYLEQVIIALQERSMGQNRPHVPYRNSMMTTVLRDSLGGNCRTVMIANITSQQEQLDESISTCRFAQRVAMVSNLVVANEEVDPSLVIKRLKQEIRELKDEIRMLQGGEEEQLHKLKVQVQQRDNEINILVSMLKKREDGKSANPLAGSRPAVANAPASSGQPALGPAGGAAGQAGPSSSAAARSGGEASTSAPAAGRVSGEAADLLDVAVLADRSKAFELFRKSYRKNEVIEENKQLLKAKYTEAKQLGAQVNESRQRINELKALIEQRRIQRSMAGLGGSGADGQSGELDPEEERAKALIEKEKASYKDDFAQLRRLKQEIENLQQLLEQSRTKLQRDFEQWLGLMLRQQAAGSAVTAGSLTSQAGSPRASMQPQRPYRSMSEVQPLQEDVPPPATGLRAVTEQFNRAALTARRQNSQPVMASHTQATPISTDPEDVFLRRPSTQFLSAT</sequence>
<comment type="similarity">
    <text evidence="4 5">Belongs to the TRAFAC class myosin-kinesin ATPase superfamily. Kinesin family.</text>
</comment>
<dbReference type="GO" id="GO:0005874">
    <property type="term" value="C:microtubule"/>
    <property type="evidence" value="ECO:0007669"/>
    <property type="project" value="UniProtKB-KW"/>
</dbReference>
<feature type="binding site" evidence="4">
    <location>
        <begin position="101"/>
        <end position="108"/>
    </location>
    <ligand>
        <name>ATP</name>
        <dbReference type="ChEBI" id="CHEBI:30616"/>
    </ligand>
</feature>
<feature type="compositionally biased region" description="Low complexity" evidence="7">
    <location>
        <begin position="455"/>
        <end position="474"/>
    </location>
</feature>
<evidence type="ECO:0000256" key="6">
    <source>
        <dbReference type="SAM" id="Coils"/>
    </source>
</evidence>
<evidence type="ECO:0000256" key="4">
    <source>
        <dbReference type="PROSITE-ProRule" id="PRU00283"/>
    </source>
</evidence>
<protein>
    <recommendedName>
        <fullName evidence="5">Kinesin-like protein</fullName>
    </recommendedName>
</protein>